<dbReference type="PROSITE" id="PS51085">
    <property type="entry name" value="2FE2S_FER_2"/>
    <property type="match status" value="1"/>
</dbReference>
<dbReference type="Gene3D" id="2.40.30.10">
    <property type="entry name" value="Translation factors"/>
    <property type="match status" value="1"/>
</dbReference>
<dbReference type="InterPro" id="IPR017927">
    <property type="entry name" value="FAD-bd_FR_type"/>
</dbReference>
<dbReference type="GO" id="GO:0016491">
    <property type="term" value="F:oxidoreductase activity"/>
    <property type="evidence" value="ECO:0007669"/>
    <property type="project" value="UniProtKB-KW"/>
</dbReference>
<dbReference type="SUPFAM" id="SSF52343">
    <property type="entry name" value="Ferredoxin reductase-like, C-terminal NADP-linked domain"/>
    <property type="match status" value="1"/>
</dbReference>
<dbReference type="AlphaFoldDB" id="A0AAV2WS97"/>
<dbReference type="PANTHER" id="PTHR47354:SF1">
    <property type="entry name" value="CARNITINE MONOOXYGENASE REDUCTASE SUBUNIT"/>
    <property type="match status" value="1"/>
</dbReference>
<evidence type="ECO:0000259" key="9">
    <source>
        <dbReference type="PROSITE" id="PS51384"/>
    </source>
</evidence>
<evidence type="ECO:0000256" key="4">
    <source>
        <dbReference type="ARBA" id="ARBA00022723"/>
    </source>
</evidence>
<dbReference type="EMBL" id="LK021341">
    <property type="protein sequence ID" value="CDQ46748.1"/>
    <property type="molecule type" value="Genomic_DNA"/>
</dbReference>
<dbReference type="PROSITE" id="PS51384">
    <property type="entry name" value="FAD_FR"/>
    <property type="match status" value="1"/>
</dbReference>
<dbReference type="Gene3D" id="3.10.20.30">
    <property type="match status" value="1"/>
</dbReference>
<evidence type="ECO:0000313" key="11">
    <source>
        <dbReference type="Proteomes" id="UP000028864"/>
    </source>
</evidence>
<dbReference type="PRINTS" id="PR00409">
    <property type="entry name" value="PHDIOXRDTASE"/>
</dbReference>
<evidence type="ECO:0000256" key="3">
    <source>
        <dbReference type="ARBA" id="ARBA00022714"/>
    </source>
</evidence>
<keyword evidence="7" id="KW-0411">Iron-sulfur</keyword>
<sequence>MRTLKLVVTAIDDSIEDVRTLTLSDPDGAPLPSFTPGSHIVLECGAVANAYSLTGDGTVPCSYEISVLRCDNGSGGSLWLHDRVALGDTVIASLPRSAFAPVLRARKHLLVAAGIGITPMVSHLRSARVWGRHTELLYVHRPGRAVHVDTVTRLADDVSIHTGRAGFDTALRTALAGQPFGAHLYVCGPTAFIADVTATAVELGWPDSRIHLEHFGSAALDPGEPFTARITSTGEQFIVESGVSLLEALERRGFDVPNLCRKGVCGECRIPVAGGAITHRDLFLGDEDKQAGDTLMACVSRGDGETLEVAL</sequence>
<dbReference type="PANTHER" id="PTHR47354">
    <property type="entry name" value="NADH OXIDOREDUCTASE HCR"/>
    <property type="match status" value="1"/>
</dbReference>
<proteinExistence type="predicted"/>
<dbReference type="InterPro" id="IPR050415">
    <property type="entry name" value="MRET"/>
</dbReference>
<organism evidence="10 11">
    <name type="scientific">Mycolicibacterium neoaurum</name>
    <name type="common">Mycobacterium neoaurum</name>
    <dbReference type="NCBI Taxonomy" id="1795"/>
    <lineage>
        <taxon>Bacteria</taxon>
        <taxon>Bacillati</taxon>
        <taxon>Actinomycetota</taxon>
        <taxon>Actinomycetes</taxon>
        <taxon>Mycobacteriales</taxon>
        <taxon>Mycobacteriaceae</taxon>
        <taxon>Mycolicibacterium</taxon>
    </lineage>
</organism>
<keyword evidence="5" id="KW-0560">Oxidoreductase</keyword>
<evidence type="ECO:0000313" key="10">
    <source>
        <dbReference type="EMBL" id="CDQ46748.1"/>
    </source>
</evidence>
<evidence type="ECO:0000256" key="1">
    <source>
        <dbReference type="ARBA" id="ARBA00001974"/>
    </source>
</evidence>
<protein>
    <submittedName>
        <fullName evidence="10">Flavodoxin reductase family protein</fullName>
    </submittedName>
</protein>
<dbReference type="InterPro" id="IPR001041">
    <property type="entry name" value="2Fe-2S_ferredoxin-type"/>
</dbReference>
<reference evidence="10" key="2">
    <citation type="submission" date="2015-09" db="EMBL/GenBank/DDBJ databases">
        <title>Draft genome sequence of Mycobacterium neoaurum DSM 44074.</title>
        <authorList>
            <person name="Croce O."/>
            <person name="Robert C."/>
            <person name="Raoult D."/>
            <person name="Drancourt M."/>
        </authorList>
    </citation>
    <scope>NUCLEOTIDE SEQUENCE</scope>
    <source>
        <strain evidence="10">DSM 44074</strain>
    </source>
</reference>
<evidence type="ECO:0000256" key="7">
    <source>
        <dbReference type="ARBA" id="ARBA00023014"/>
    </source>
</evidence>
<feature type="domain" description="FAD-binding FR-type" evidence="9">
    <location>
        <begin position="1"/>
        <end position="102"/>
    </location>
</feature>
<dbReference type="InterPro" id="IPR054582">
    <property type="entry name" value="DmmA-like_N"/>
</dbReference>
<comment type="cofactor">
    <cofactor evidence="1">
        <name>FAD</name>
        <dbReference type="ChEBI" id="CHEBI:57692"/>
    </cofactor>
</comment>
<dbReference type="Proteomes" id="UP000028864">
    <property type="component" value="Unassembled WGS sequence"/>
</dbReference>
<dbReference type="InterPro" id="IPR036010">
    <property type="entry name" value="2Fe-2S_ferredoxin-like_sf"/>
</dbReference>
<dbReference type="CDD" id="cd00207">
    <property type="entry name" value="fer2"/>
    <property type="match status" value="1"/>
</dbReference>
<keyword evidence="2" id="KW-0285">Flavoprotein</keyword>
<dbReference type="InterPro" id="IPR012675">
    <property type="entry name" value="Beta-grasp_dom_sf"/>
</dbReference>
<dbReference type="InterPro" id="IPR017938">
    <property type="entry name" value="Riboflavin_synthase-like_b-brl"/>
</dbReference>
<reference evidence="10" key="1">
    <citation type="submission" date="2014-05" db="EMBL/GenBank/DDBJ databases">
        <authorList>
            <person name="Urmite Genomes"/>
        </authorList>
    </citation>
    <scope>NUCLEOTIDE SEQUENCE</scope>
    <source>
        <strain evidence="10">DSM 44074</strain>
    </source>
</reference>
<dbReference type="GO" id="GO:0046872">
    <property type="term" value="F:metal ion binding"/>
    <property type="evidence" value="ECO:0007669"/>
    <property type="project" value="UniProtKB-KW"/>
</dbReference>
<dbReference type="Pfam" id="PF00111">
    <property type="entry name" value="Fer2"/>
    <property type="match status" value="1"/>
</dbReference>
<dbReference type="CDD" id="cd06185">
    <property type="entry name" value="PDR_like"/>
    <property type="match status" value="1"/>
</dbReference>
<feature type="domain" description="2Fe-2S ferredoxin-type" evidence="8">
    <location>
        <begin position="226"/>
        <end position="311"/>
    </location>
</feature>
<gene>
    <name evidence="10" type="ORF">BN1047_04662</name>
</gene>
<accession>A0AAV2WS97</accession>
<dbReference type="SUPFAM" id="SSF54292">
    <property type="entry name" value="2Fe-2S ferredoxin-like"/>
    <property type="match status" value="1"/>
</dbReference>
<dbReference type="Gene3D" id="3.40.50.80">
    <property type="entry name" value="Nucleotide-binding domain of ferredoxin-NADP reductase (FNR) module"/>
    <property type="match status" value="1"/>
</dbReference>
<evidence type="ECO:0000259" key="8">
    <source>
        <dbReference type="PROSITE" id="PS51085"/>
    </source>
</evidence>
<dbReference type="RefSeq" id="WP_030133700.1">
    <property type="nucleotide sequence ID" value="NZ_LK021341.1"/>
</dbReference>
<dbReference type="GO" id="GO:0051537">
    <property type="term" value="F:2 iron, 2 sulfur cluster binding"/>
    <property type="evidence" value="ECO:0007669"/>
    <property type="project" value="UniProtKB-KW"/>
</dbReference>
<keyword evidence="6" id="KW-0408">Iron</keyword>
<evidence type="ECO:0000256" key="2">
    <source>
        <dbReference type="ARBA" id="ARBA00022630"/>
    </source>
</evidence>
<evidence type="ECO:0000256" key="6">
    <source>
        <dbReference type="ARBA" id="ARBA00023004"/>
    </source>
</evidence>
<dbReference type="SUPFAM" id="SSF63380">
    <property type="entry name" value="Riboflavin synthase domain-like"/>
    <property type="match status" value="1"/>
</dbReference>
<name>A0AAV2WS97_MYCNE</name>
<keyword evidence="4" id="KW-0479">Metal-binding</keyword>
<dbReference type="Pfam" id="PF22290">
    <property type="entry name" value="DmmA-like_N"/>
    <property type="match status" value="1"/>
</dbReference>
<keyword evidence="3" id="KW-0001">2Fe-2S</keyword>
<dbReference type="InterPro" id="IPR039261">
    <property type="entry name" value="FNR_nucleotide-bd"/>
</dbReference>
<evidence type="ECO:0000256" key="5">
    <source>
        <dbReference type="ARBA" id="ARBA00023002"/>
    </source>
</evidence>